<feature type="binding site" evidence="7">
    <location>
        <position position="85"/>
    </location>
    <ligand>
        <name>sn-glycerol 3-phosphate</name>
        <dbReference type="ChEBI" id="CHEBI:57597"/>
    </ligand>
</feature>
<feature type="binding site" evidence="7">
    <location>
        <position position="411"/>
    </location>
    <ligand>
        <name>ADP</name>
        <dbReference type="ChEBI" id="CHEBI:456216"/>
    </ligand>
</feature>
<dbReference type="HAMAP" id="MF_00186">
    <property type="entry name" value="Glycerol_kin"/>
    <property type="match status" value="1"/>
</dbReference>
<feature type="binding site" evidence="7">
    <location>
        <position position="15"/>
    </location>
    <ligand>
        <name>ATP</name>
        <dbReference type="ChEBI" id="CHEBI:30616"/>
    </ligand>
</feature>
<dbReference type="InterPro" id="IPR000577">
    <property type="entry name" value="Carb_kinase_FGGY"/>
</dbReference>
<feature type="binding site" evidence="7">
    <location>
        <position position="14"/>
    </location>
    <ligand>
        <name>ADP</name>
        <dbReference type="ChEBI" id="CHEBI:456216"/>
    </ligand>
</feature>
<feature type="binding site" evidence="7">
    <location>
        <position position="85"/>
    </location>
    <ligand>
        <name>glycerol</name>
        <dbReference type="ChEBI" id="CHEBI:17754"/>
    </ligand>
</feature>
<reference evidence="12" key="1">
    <citation type="journal article" date="2019" name="Int. J. Syst. Evol. Microbiol.">
        <title>The Global Catalogue of Microorganisms (GCM) 10K type strain sequencing project: providing services to taxonomists for standard genome sequencing and annotation.</title>
        <authorList>
            <consortium name="The Broad Institute Genomics Platform"/>
            <consortium name="The Broad Institute Genome Sequencing Center for Infectious Disease"/>
            <person name="Wu L."/>
            <person name="Ma J."/>
        </authorList>
    </citation>
    <scope>NUCLEOTIDE SEQUENCE [LARGE SCALE GENOMIC DNA]</scope>
    <source>
        <strain evidence="12">JCM 18200</strain>
    </source>
</reference>
<dbReference type="SUPFAM" id="SSF53067">
    <property type="entry name" value="Actin-like ATPase domain"/>
    <property type="match status" value="2"/>
</dbReference>
<evidence type="ECO:0000256" key="2">
    <source>
        <dbReference type="ARBA" id="ARBA00022679"/>
    </source>
</evidence>
<dbReference type="InterPro" id="IPR043129">
    <property type="entry name" value="ATPase_NBD"/>
</dbReference>
<sequence length="504" mass="55810">MTDKKYILSLDQGTTSSRAIIFNYQGAIVSLAQKEFTQIYPKSGWVEHDPREIWSSQIAVIAEALVKGDIKSADIAAIGITNQRETTIVWDRETGKPIYNAIVWQDRRTAVYCDELKEKGYEQQIREKTGLLIDSYFSATKIRWILQHVEGAKEKAAAGKLLFGTVDSWLIYNLTDGEKHVTDVTNASRTMLYNISTMQWDNELLDLFEIPESMLPEVKSSSEVYGQTAGKMLTDRIPIAGIAGDQQAALFGQLCTKEGMVKNTYGTGCFMLMNIGDKPIVSKNNLVTTVAWQIGNQVTYALEGSIFIAGAIVQWLRDGLGIIKSSEEVEALAKRVDDTDGVYLVPAFAGLGAPHWDAYARGTMVGLTRGSTAAHIARAALESIAFQTVDILKAMEADAQKEIHELRVDGGATKNNLLMQFQADILQADVVRPKITEITAIGAAYLAGLAVGYWKDLNDLKDQWQIDQTFEPDGKTDVLKRMQEWHRAIEAAKAWAKLEDKGKA</sequence>
<feature type="binding site" evidence="7">
    <location>
        <position position="267"/>
    </location>
    <ligand>
        <name>ADP</name>
        <dbReference type="ChEBI" id="CHEBI:456216"/>
    </ligand>
</feature>
<dbReference type="Pfam" id="PF02782">
    <property type="entry name" value="FGGY_C"/>
    <property type="match status" value="1"/>
</dbReference>
<feature type="binding site" evidence="7">
    <location>
        <position position="246"/>
    </location>
    <ligand>
        <name>glycerol</name>
        <dbReference type="ChEBI" id="CHEBI:17754"/>
    </ligand>
</feature>
<dbReference type="PROSITE" id="PS00933">
    <property type="entry name" value="FGGY_KINASES_1"/>
    <property type="match status" value="1"/>
</dbReference>
<dbReference type="PANTHER" id="PTHR10196:SF69">
    <property type="entry name" value="GLYCEROL KINASE"/>
    <property type="match status" value="1"/>
</dbReference>
<dbReference type="InterPro" id="IPR018483">
    <property type="entry name" value="Carb_kinase_FGGY_CS"/>
</dbReference>
<evidence type="ECO:0000256" key="3">
    <source>
        <dbReference type="ARBA" id="ARBA00022741"/>
    </source>
</evidence>
<feature type="binding site" evidence="7">
    <location>
        <position position="16"/>
    </location>
    <ligand>
        <name>ATP</name>
        <dbReference type="ChEBI" id="CHEBI:30616"/>
    </ligand>
</feature>
<evidence type="ECO:0000256" key="4">
    <source>
        <dbReference type="ARBA" id="ARBA00022777"/>
    </source>
</evidence>
<dbReference type="CDD" id="cd07786">
    <property type="entry name" value="FGGY_EcGK_like"/>
    <property type="match status" value="1"/>
</dbReference>
<proteinExistence type="inferred from homology"/>
<evidence type="ECO:0000256" key="6">
    <source>
        <dbReference type="ARBA" id="ARBA00022840"/>
    </source>
</evidence>
<feature type="binding site" evidence="7">
    <location>
        <position position="415"/>
    </location>
    <ligand>
        <name>ADP</name>
        <dbReference type="ChEBI" id="CHEBI:456216"/>
    </ligand>
</feature>
<gene>
    <name evidence="7 11" type="primary">glpK</name>
    <name evidence="11" type="ORF">GCM10023231_39670</name>
</gene>
<keyword evidence="3 7" id="KW-0547">Nucleotide-binding</keyword>
<dbReference type="RefSeq" id="WP_345234793.1">
    <property type="nucleotide sequence ID" value="NZ_BAABIQ010000044.1"/>
</dbReference>
<feature type="binding site" evidence="7">
    <location>
        <position position="267"/>
    </location>
    <ligand>
        <name>ATP</name>
        <dbReference type="ChEBI" id="CHEBI:30616"/>
    </ligand>
</feature>
<keyword evidence="12" id="KW-1185">Reference proteome</keyword>
<feature type="binding site" evidence="7">
    <location>
        <position position="136"/>
    </location>
    <ligand>
        <name>sn-glycerol 3-phosphate</name>
        <dbReference type="ChEBI" id="CHEBI:57597"/>
    </ligand>
</feature>
<feature type="binding site" evidence="7">
    <location>
        <position position="245"/>
    </location>
    <ligand>
        <name>glycerol</name>
        <dbReference type="ChEBI" id="CHEBI:17754"/>
    </ligand>
</feature>
<keyword evidence="5 7" id="KW-0319">Glycerol metabolism</keyword>
<dbReference type="Gene3D" id="3.30.420.40">
    <property type="match status" value="2"/>
</dbReference>
<dbReference type="InterPro" id="IPR005999">
    <property type="entry name" value="Glycerol_kin"/>
</dbReference>
<comment type="caution">
    <text evidence="11">The sequence shown here is derived from an EMBL/GenBank/DDBJ whole genome shotgun (WGS) entry which is preliminary data.</text>
</comment>
<dbReference type="EMBL" id="BAABIQ010000044">
    <property type="protein sequence ID" value="GAA4806532.1"/>
    <property type="molecule type" value="Genomic_DNA"/>
</dbReference>
<feature type="binding site" evidence="7">
    <location>
        <position position="14"/>
    </location>
    <ligand>
        <name>sn-glycerol 3-phosphate</name>
        <dbReference type="ChEBI" id="CHEBI:57597"/>
    </ligand>
</feature>
<feature type="domain" description="Carbohydrate kinase FGGY C-terminal" evidence="10">
    <location>
        <begin position="262"/>
        <end position="450"/>
    </location>
</feature>
<feature type="binding site" evidence="7">
    <location>
        <position position="245"/>
    </location>
    <ligand>
        <name>sn-glycerol 3-phosphate</name>
        <dbReference type="ChEBI" id="CHEBI:57597"/>
    </ligand>
</feature>
<feature type="binding site" evidence="7">
    <location>
        <position position="310"/>
    </location>
    <ligand>
        <name>ADP</name>
        <dbReference type="ChEBI" id="CHEBI:456216"/>
    </ligand>
</feature>
<dbReference type="PROSITE" id="PS00445">
    <property type="entry name" value="FGGY_KINASES_2"/>
    <property type="match status" value="1"/>
</dbReference>
<evidence type="ECO:0000259" key="10">
    <source>
        <dbReference type="Pfam" id="PF02782"/>
    </source>
</evidence>
<accession>A0ABP9C9G5</accession>
<dbReference type="Pfam" id="PF00370">
    <property type="entry name" value="FGGY_N"/>
    <property type="match status" value="1"/>
</dbReference>
<dbReference type="PIRSF" id="PIRSF000538">
    <property type="entry name" value="GlpK"/>
    <property type="match status" value="1"/>
</dbReference>
<dbReference type="InterPro" id="IPR018484">
    <property type="entry name" value="FGGY_N"/>
</dbReference>
<feature type="binding site" evidence="7">
    <location>
        <position position="84"/>
    </location>
    <ligand>
        <name>sn-glycerol 3-phosphate</name>
        <dbReference type="ChEBI" id="CHEBI:57597"/>
    </ligand>
</feature>
<feature type="binding site" evidence="7">
    <location>
        <position position="84"/>
    </location>
    <ligand>
        <name>glycerol</name>
        <dbReference type="ChEBI" id="CHEBI:17754"/>
    </ligand>
</feature>
<feature type="binding site" evidence="7">
    <location>
        <position position="314"/>
    </location>
    <ligand>
        <name>ATP</name>
        <dbReference type="ChEBI" id="CHEBI:30616"/>
    </ligand>
</feature>
<dbReference type="NCBIfam" id="TIGR01311">
    <property type="entry name" value="glycerol_kin"/>
    <property type="match status" value="1"/>
</dbReference>
<organism evidence="11 12">
    <name type="scientific">Olivibacter ginsenosidimutans</name>
    <dbReference type="NCBI Taxonomy" id="1176537"/>
    <lineage>
        <taxon>Bacteria</taxon>
        <taxon>Pseudomonadati</taxon>
        <taxon>Bacteroidota</taxon>
        <taxon>Sphingobacteriia</taxon>
        <taxon>Sphingobacteriales</taxon>
        <taxon>Sphingobacteriaceae</taxon>
        <taxon>Olivibacter</taxon>
    </lineage>
</organism>
<comment type="pathway">
    <text evidence="7">Polyol metabolism; glycerol degradation via glycerol kinase pathway; sn-glycerol 3-phosphate from glycerol: step 1/1.</text>
</comment>
<feature type="binding site" evidence="7">
    <location>
        <position position="136"/>
    </location>
    <ligand>
        <name>glycerol</name>
        <dbReference type="ChEBI" id="CHEBI:17754"/>
    </ligand>
</feature>
<evidence type="ECO:0000313" key="11">
    <source>
        <dbReference type="EMBL" id="GAA4806532.1"/>
    </source>
</evidence>
<dbReference type="PANTHER" id="PTHR10196">
    <property type="entry name" value="SUGAR KINASE"/>
    <property type="match status" value="1"/>
</dbReference>
<feature type="binding site" evidence="7">
    <location>
        <position position="18"/>
    </location>
    <ligand>
        <name>ADP</name>
        <dbReference type="ChEBI" id="CHEBI:456216"/>
    </ligand>
</feature>
<comment type="similarity">
    <text evidence="1 7 8">Belongs to the FGGY kinase family.</text>
</comment>
<feature type="binding site" evidence="7">
    <location>
        <position position="310"/>
    </location>
    <ligand>
        <name>ATP</name>
        <dbReference type="ChEBI" id="CHEBI:30616"/>
    </ligand>
</feature>
<evidence type="ECO:0000259" key="9">
    <source>
        <dbReference type="Pfam" id="PF00370"/>
    </source>
</evidence>
<dbReference type="EC" id="2.7.1.30" evidence="7"/>
<dbReference type="GO" id="GO:0016301">
    <property type="term" value="F:kinase activity"/>
    <property type="evidence" value="ECO:0007669"/>
    <property type="project" value="UniProtKB-KW"/>
</dbReference>
<dbReference type="InterPro" id="IPR018485">
    <property type="entry name" value="FGGY_C"/>
</dbReference>
<keyword evidence="4 7" id="KW-0418">Kinase</keyword>
<evidence type="ECO:0000313" key="12">
    <source>
        <dbReference type="Proteomes" id="UP001501411"/>
    </source>
</evidence>
<protein>
    <recommendedName>
        <fullName evidence="7">Glycerol kinase</fullName>
        <ecNumber evidence="7">2.7.1.30</ecNumber>
    </recommendedName>
    <alternativeName>
        <fullName evidence="7">ATP:glycerol 3-phosphotransferase</fullName>
    </alternativeName>
    <alternativeName>
        <fullName evidence="7">Glycerokinase</fullName>
        <shortName evidence="7">GK</shortName>
    </alternativeName>
</protein>
<dbReference type="NCBIfam" id="NF000756">
    <property type="entry name" value="PRK00047.1"/>
    <property type="match status" value="1"/>
</dbReference>
<name>A0ABP9C9G5_9SPHI</name>
<comment type="function">
    <text evidence="7">Key enzyme in the regulation of glycerol uptake and metabolism. Catalyzes the phosphorylation of glycerol to yield sn-glycerol 3-phosphate.</text>
</comment>
<evidence type="ECO:0000256" key="7">
    <source>
        <dbReference type="HAMAP-Rule" id="MF_00186"/>
    </source>
</evidence>
<comment type="activity regulation">
    <text evidence="7">Inhibited by fructose 1,6-bisphosphate (FBP).</text>
</comment>
<feature type="binding site" evidence="7">
    <location>
        <position position="14"/>
    </location>
    <ligand>
        <name>ATP</name>
        <dbReference type="ChEBI" id="CHEBI:30616"/>
    </ligand>
</feature>
<keyword evidence="6 7" id="KW-0067">ATP-binding</keyword>
<feature type="domain" description="Carbohydrate kinase FGGY N-terminal" evidence="9">
    <location>
        <begin position="6"/>
        <end position="252"/>
    </location>
</feature>
<feature type="binding site" evidence="7">
    <location>
        <position position="411"/>
    </location>
    <ligand>
        <name>ATP</name>
        <dbReference type="ChEBI" id="CHEBI:30616"/>
    </ligand>
</feature>
<evidence type="ECO:0000256" key="8">
    <source>
        <dbReference type="RuleBase" id="RU003733"/>
    </source>
</evidence>
<comment type="catalytic activity">
    <reaction evidence="7">
        <text>glycerol + ATP = sn-glycerol 3-phosphate + ADP + H(+)</text>
        <dbReference type="Rhea" id="RHEA:21644"/>
        <dbReference type="ChEBI" id="CHEBI:15378"/>
        <dbReference type="ChEBI" id="CHEBI:17754"/>
        <dbReference type="ChEBI" id="CHEBI:30616"/>
        <dbReference type="ChEBI" id="CHEBI:57597"/>
        <dbReference type="ChEBI" id="CHEBI:456216"/>
        <dbReference type="EC" id="2.7.1.30"/>
    </reaction>
</comment>
<keyword evidence="2 7" id="KW-0808">Transferase</keyword>
<evidence type="ECO:0000256" key="5">
    <source>
        <dbReference type="ARBA" id="ARBA00022798"/>
    </source>
</evidence>
<dbReference type="Proteomes" id="UP001501411">
    <property type="component" value="Unassembled WGS sequence"/>
</dbReference>
<evidence type="ECO:0000256" key="1">
    <source>
        <dbReference type="ARBA" id="ARBA00009156"/>
    </source>
</evidence>